<sequence length="47" mass="5539">MVLILSLGNLISSFNRFSIKCFQFYQVHQESQNNGDHFLRRSDGFML</sequence>
<reference evidence="1" key="1">
    <citation type="journal article" date="2021" name="Proc. Natl. Acad. Sci. U.S.A.">
        <title>A Catalog of Tens of Thousands of Viruses from Human Metagenomes Reveals Hidden Associations with Chronic Diseases.</title>
        <authorList>
            <person name="Tisza M.J."/>
            <person name="Buck C.B."/>
        </authorList>
    </citation>
    <scope>NUCLEOTIDE SEQUENCE</scope>
    <source>
        <strain evidence="1">CtCo31</strain>
    </source>
</reference>
<name>A0A8S5UME0_9CAUD</name>
<accession>A0A8S5UME0</accession>
<evidence type="ECO:0000313" key="1">
    <source>
        <dbReference type="EMBL" id="DAF95587.1"/>
    </source>
</evidence>
<protein>
    <submittedName>
        <fullName evidence="1">Uncharacterized protein</fullName>
    </submittedName>
</protein>
<dbReference type="EMBL" id="BK016109">
    <property type="protein sequence ID" value="DAF95587.1"/>
    <property type="molecule type" value="Genomic_DNA"/>
</dbReference>
<proteinExistence type="predicted"/>
<organism evidence="1">
    <name type="scientific">Myoviridae sp. ctCo31</name>
    <dbReference type="NCBI Taxonomy" id="2825053"/>
    <lineage>
        <taxon>Viruses</taxon>
        <taxon>Duplodnaviria</taxon>
        <taxon>Heunggongvirae</taxon>
        <taxon>Uroviricota</taxon>
        <taxon>Caudoviricetes</taxon>
    </lineage>
</organism>